<feature type="region of interest" description="Disordered" evidence="1">
    <location>
        <begin position="75"/>
        <end position="104"/>
    </location>
</feature>
<protein>
    <submittedName>
        <fullName evidence="2">Uncharacterized protein</fullName>
    </submittedName>
</protein>
<gene>
    <name evidence="2" type="ORF">Apa02nite_087340</name>
</gene>
<feature type="region of interest" description="Disordered" evidence="1">
    <location>
        <begin position="1"/>
        <end position="25"/>
    </location>
</feature>
<evidence type="ECO:0000256" key="1">
    <source>
        <dbReference type="SAM" id="MobiDB-lite"/>
    </source>
</evidence>
<dbReference type="Proteomes" id="UP000624709">
    <property type="component" value="Unassembled WGS sequence"/>
</dbReference>
<accession>A0ABQ4BQP1</accession>
<proteinExistence type="predicted"/>
<organism evidence="2 3">
    <name type="scientific">Actinoplanes palleronii</name>
    <dbReference type="NCBI Taxonomy" id="113570"/>
    <lineage>
        <taxon>Bacteria</taxon>
        <taxon>Bacillati</taxon>
        <taxon>Actinomycetota</taxon>
        <taxon>Actinomycetes</taxon>
        <taxon>Micromonosporales</taxon>
        <taxon>Micromonosporaceae</taxon>
        <taxon>Actinoplanes</taxon>
    </lineage>
</organism>
<reference evidence="2 3" key="1">
    <citation type="submission" date="2021-01" db="EMBL/GenBank/DDBJ databases">
        <title>Whole genome shotgun sequence of Actinoplanes palleronii NBRC 14916.</title>
        <authorList>
            <person name="Komaki H."/>
            <person name="Tamura T."/>
        </authorList>
    </citation>
    <scope>NUCLEOTIDE SEQUENCE [LARGE SCALE GENOMIC DNA]</scope>
    <source>
        <strain evidence="2 3">NBRC 14916</strain>
    </source>
</reference>
<dbReference type="EMBL" id="BOMS01000152">
    <property type="protein sequence ID" value="GIE72626.1"/>
    <property type="molecule type" value="Genomic_DNA"/>
</dbReference>
<feature type="compositionally biased region" description="Basic and acidic residues" evidence="1">
    <location>
        <begin position="75"/>
        <end position="98"/>
    </location>
</feature>
<name>A0ABQ4BQP1_9ACTN</name>
<evidence type="ECO:0000313" key="3">
    <source>
        <dbReference type="Proteomes" id="UP000624709"/>
    </source>
</evidence>
<keyword evidence="3" id="KW-1185">Reference proteome</keyword>
<sequence length="104" mass="11186">MPMESQKSRRERVHAPGGVRDPHGVLGSMMVHERLPHGVRQGDGRAFGGGHLVQIVGDKITADAVVIVVHRREAGHVAGRRDASAEERSFEPAGRGDGHSSLVR</sequence>
<comment type="caution">
    <text evidence="2">The sequence shown here is derived from an EMBL/GenBank/DDBJ whole genome shotgun (WGS) entry which is preliminary data.</text>
</comment>
<evidence type="ECO:0000313" key="2">
    <source>
        <dbReference type="EMBL" id="GIE72626.1"/>
    </source>
</evidence>